<dbReference type="Gene3D" id="1.10.530.10">
    <property type="match status" value="1"/>
</dbReference>
<keyword evidence="3" id="KW-1185">Reference proteome</keyword>
<dbReference type="Gene3D" id="3.90.1720.10">
    <property type="entry name" value="endopeptidase domain like (from Nostoc punctiforme)"/>
    <property type="match status" value="1"/>
</dbReference>
<evidence type="ECO:0000259" key="1">
    <source>
        <dbReference type="PROSITE" id="PS50911"/>
    </source>
</evidence>
<feature type="domain" description="Peptidase C51" evidence="1">
    <location>
        <begin position="297"/>
        <end position="437"/>
    </location>
</feature>
<dbReference type="InterPro" id="IPR038765">
    <property type="entry name" value="Papain-like_cys_pep_sf"/>
</dbReference>
<reference evidence="3" key="1">
    <citation type="submission" date="2022-10" db="EMBL/GenBank/DDBJ databases">
        <title>Streptococcus didelphis as causative of fatal infections in opossums (Didelphis albiventris).</title>
        <authorList>
            <person name="Breyer G.M."/>
            <person name="Da Silva M.E.R.J."/>
            <person name="Siqueira F.M."/>
        </authorList>
    </citation>
    <scope>NUCLEOTIDE SEQUENCE [LARGE SCALE GENOMIC DNA]</scope>
    <source>
        <strain evidence="3">LBVP101/21</strain>
    </source>
</reference>
<dbReference type="Proteomes" id="UP001238096">
    <property type="component" value="Chromosome"/>
</dbReference>
<sequence length="453" mass="49008">MSIPFFIVIIIIVVFSGGQGDCQVTPDVSSQVETTSENASNSDWTYKGSVANKTAEKVFKAWVSKGLSGASASGIVGWVNSEGGFAMIGRAEGHYGSDLKTNSIAYGVVPTGLAYYKTEAGGGIYQFTPYTKYAPLNDSKWEDADAMNAFVMKAIKDGDWNALMDLTGGNHTFQQMAQMTDPKQATLVWQAYERGSVAHINQAQKQSDAQKAYDMFNGSKHQFDAEKFLKSFDSSSKTTSSSKNDITSDSTVLSLCDSASNAVQGLFGKDRTGRVNYRAYNAWRPDNLPADLKPYAIDPKSIGLSYRNSKGWNAIASTGGQCTDLSASLMYGLWLKGGVHPSQRMGNGNMVVSNWVKVFGGSADRVPSSGAVFSSKGSSEYGHTGVVSHVFENGDILIVEQNFSTYSGDNGGFGQYSWNYRYVTTIELAKENYTFYNPSKVGYQLSKTIGTVG</sequence>
<evidence type="ECO:0000313" key="3">
    <source>
        <dbReference type="Proteomes" id="UP001238096"/>
    </source>
</evidence>
<proteinExistence type="predicted"/>
<dbReference type="Pfam" id="PF18013">
    <property type="entry name" value="Phage_lysozyme2"/>
    <property type="match status" value="1"/>
</dbReference>
<dbReference type="InterPro" id="IPR007921">
    <property type="entry name" value="CHAP_dom"/>
</dbReference>
<gene>
    <name evidence="2" type="ORF">N1496_07340</name>
</gene>
<name>A0ABY9LG32_9STRE</name>
<dbReference type="SUPFAM" id="SSF54001">
    <property type="entry name" value="Cysteine proteinases"/>
    <property type="match status" value="1"/>
</dbReference>
<dbReference type="EMBL" id="CP110509">
    <property type="protein sequence ID" value="WMB27857.1"/>
    <property type="molecule type" value="Genomic_DNA"/>
</dbReference>
<dbReference type="Pfam" id="PF05257">
    <property type="entry name" value="CHAP"/>
    <property type="match status" value="1"/>
</dbReference>
<organism evidence="2 3">
    <name type="scientific">Streptococcus didelphis</name>
    <dbReference type="NCBI Taxonomy" id="102886"/>
    <lineage>
        <taxon>Bacteria</taxon>
        <taxon>Bacillati</taxon>
        <taxon>Bacillota</taxon>
        <taxon>Bacilli</taxon>
        <taxon>Lactobacillales</taxon>
        <taxon>Streptococcaceae</taxon>
        <taxon>Streptococcus</taxon>
    </lineage>
</organism>
<dbReference type="InterPro" id="IPR041219">
    <property type="entry name" value="Phage_lysozyme2"/>
</dbReference>
<dbReference type="PROSITE" id="PS50911">
    <property type="entry name" value="CHAP"/>
    <property type="match status" value="1"/>
</dbReference>
<dbReference type="RefSeq" id="WP_018367117.1">
    <property type="nucleotide sequence ID" value="NZ_CP110509.1"/>
</dbReference>
<evidence type="ECO:0000313" key="2">
    <source>
        <dbReference type="EMBL" id="WMB27857.1"/>
    </source>
</evidence>
<accession>A0ABY9LG32</accession>
<protein>
    <submittedName>
        <fullName evidence="2">Phage tail tip lysozyme</fullName>
    </submittedName>
</protein>